<name>A0ABT3YFZ5_9HYPH</name>
<accession>A0ABT3YFZ5</accession>
<dbReference type="RefSeq" id="WP_267612532.1">
    <property type="nucleotide sequence ID" value="NZ_JAOVZQ010000001.1"/>
</dbReference>
<sequence length="60" mass="6635">MATDIRHKLAKVQFIHGSIEGLIGLAKAEKFEMLAYLLETARHESETLEATLKDGLAKPV</sequence>
<keyword evidence="2" id="KW-1185">Reference proteome</keyword>
<dbReference type="Proteomes" id="UP001081283">
    <property type="component" value="Unassembled WGS sequence"/>
</dbReference>
<reference evidence="1" key="1">
    <citation type="submission" date="2022-10" db="EMBL/GenBank/DDBJ databases">
        <title>Hoeflea sp. J2-29, isolated from marine algae.</title>
        <authorList>
            <person name="Kristyanto S."/>
            <person name="Kim J.M."/>
            <person name="Jeon C.O."/>
        </authorList>
    </citation>
    <scope>NUCLEOTIDE SEQUENCE</scope>
    <source>
        <strain evidence="1">J2-29</strain>
    </source>
</reference>
<evidence type="ECO:0000313" key="2">
    <source>
        <dbReference type="Proteomes" id="UP001081283"/>
    </source>
</evidence>
<evidence type="ECO:0000313" key="1">
    <source>
        <dbReference type="EMBL" id="MCY0094592.1"/>
    </source>
</evidence>
<gene>
    <name evidence="1" type="ORF">OEG82_11215</name>
</gene>
<organism evidence="1 2">
    <name type="scientific">Hoeflea ulvae</name>
    <dbReference type="NCBI Taxonomy" id="2983764"/>
    <lineage>
        <taxon>Bacteria</taxon>
        <taxon>Pseudomonadati</taxon>
        <taxon>Pseudomonadota</taxon>
        <taxon>Alphaproteobacteria</taxon>
        <taxon>Hyphomicrobiales</taxon>
        <taxon>Rhizobiaceae</taxon>
        <taxon>Hoeflea</taxon>
    </lineage>
</organism>
<protein>
    <submittedName>
        <fullName evidence="1">Uncharacterized protein</fullName>
    </submittedName>
</protein>
<comment type="caution">
    <text evidence="1">The sequence shown here is derived from an EMBL/GenBank/DDBJ whole genome shotgun (WGS) entry which is preliminary data.</text>
</comment>
<dbReference type="EMBL" id="JAOVZQ010000001">
    <property type="protein sequence ID" value="MCY0094592.1"/>
    <property type="molecule type" value="Genomic_DNA"/>
</dbReference>
<proteinExistence type="predicted"/>